<keyword evidence="1" id="KW-0805">Transcription regulation</keyword>
<evidence type="ECO:0000256" key="3">
    <source>
        <dbReference type="ARBA" id="ARBA00023163"/>
    </source>
</evidence>
<evidence type="ECO:0000256" key="1">
    <source>
        <dbReference type="ARBA" id="ARBA00023015"/>
    </source>
</evidence>
<dbReference type="EMBL" id="JAQAGZ010000001">
    <property type="protein sequence ID" value="MCZ8510955.1"/>
    <property type="molecule type" value="Genomic_DNA"/>
</dbReference>
<dbReference type="InterPro" id="IPR018060">
    <property type="entry name" value="HTH_AraC"/>
</dbReference>
<protein>
    <submittedName>
        <fullName evidence="5">AraC family transcriptional regulator</fullName>
    </submittedName>
</protein>
<dbReference type="PANTHER" id="PTHR43280:SF2">
    <property type="entry name" value="HTH-TYPE TRANSCRIPTIONAL REGULATOR EXSA"/>
    <property type="match status" value="1"/>
</dbReference>
<reference evidence="5 6" key="1">
    <citation type="submission" date="2022-12" db="EMBL/GenBank/DDBJ databases">
        <title>Draft genome sequence of Paenibacillus sp. dW9.</title>
        <authorList>
            <person name="Choi E.-W."/>
            <person name="Kim D.-U."/>
        </authorList>
    </citation>
    <scope>NUCLEOTIDE SEQUENCE [LARGE SCALE GENOMIC DNA]</scope>
    <source>
        <strain evidence="6">dW9</strain>
    </source>
</reference>
<dbReference type="SUPFAM" id="SSF46689">
    <property type="entry name" value="Homeodomain-like"/>
    <property type="match status" value="2"/>
</dbReference>
<keyword evidence="6" id="KW-1185">Reference proteome</keyword>
<proteinExistence type="predicted"/>
<dbReference type="PRINTS" id="PR00032">
    <property type="entry name" value="HTHARAC"/>
</dbReference>
<organism evidence="5 6">
    <name type="scientific">Paenibacillus gyeongsangnamensis</name>
    <dbReference type="NCBI Taxonomy" id="3388067"/>
    <lineage>
        <taxon>Bacteria</taxon>
        <taxon>Bacillati</taxon>
        <taxon>Bacillota</taxon>
        <taxon>Bacilli</taxon>
        <taxon>Bacillales</taxon>
        <taxon>Paenibacillaceae</taxon>
        <taxon>Paenibacillus</taxon>
    </lineage>
</organism>
<dbReference type="SUPFAM" id="SSF51215">
    <property type="entry name" value="Regulatory protein AraC"/>
    <property type="match status" value="1"/>
</dbReference>
<feature type="domain" description="HTH araC/xylS-type" evidence="4">
    <location>
        <begin position="167"/>
        <end position="265"/>
    </location>
</feature>
<dbReference type="PROSITE" id="PS01124">
    <property type="entry name" value="HTH_ARAC_FAMILY_2"/>
    <property type="match status" value="1"/>
</dbReference>
<dbReference type="InterPro" id="IPR020449">
    <property type="entry name" value="Tscrpt_reg_AraC-type_HTH"/>
</dbReference>
<sequence length="288" mass="34066">MFYIHAAGWYICGPQYDIRRGAGNISDFQLKYIVKGSGFVTCNQVTYKVKQGQIFLLDLNSEHRYFSDPNDPWELLWVHFGGMQAPYYYEFLSADRCPIYETASSNAAFHTWFREIVNLVKNRTAHFEVRVSTIIHQILCEMSLIQRNETENITDITRGKEYRTEIWKGINFIEKHYNKQVTLEQTAKEAIISQYHFARLFKLHTGYSFSEYLIKYRLTQAKRMLMNTDYPISEIAKQTGFTDSSYFSKLFKRYENMSPKQYRMWGEYHPESLGKNQQQGYSERSGES</sequence>
<keyword evidence="3" id="KW-0804">Transcription</keyword>
<dbReference type="Proteomes" id="UP001527882">
    <property type="component" value="Unassembled WGS sequence"/>
</dbReference>
<accession>A0ABT4Q2M7</accession>
<comment type="caution">
    <text evidence="5">The sequence shown here is derived from an EMBL/GenBank/DDBJ whole genome shotgun (WGS) entry which is preliminary data.</text>
</comment>
<dbReference type="Gene3D" id="1.10.10.60">
    <property type="entry name" value="Homeodomain-like"/>
    <property type="match status" value="2"/>
</dbReference>
<keyword evidence="2" id="KW-0238">DNA-binding</keyword>
<name>A0ABT4Q2M7_9BACL</name>
<dbReference type="Gene3D" id="2.60.120.280">
    <property type="entry name" value="Regulatory protein AraC"/>
    <property type="match status" value="1"/>
</dbReference>
<dbReference type="InterPro" id="IPR009057">
    <property type="entry name" value="Homeodomain-like_sf"/>
</dbReference>
<dbReference type="RefSeq" id="WP_269879797.1">
    <property type="nucleotide sequence ID" value="NZ_JAQAGZ010000001.1"/>
</dbReference>
<dbReference type="InterPro" id="IPR037923">
    <property type="entry name" value="HTH-like"/>
</dbReference>
<evidence type="ECO:0000313" key="5">
    <source>
        <dbReference type="EMBL" id="MCZ8510955.1"/>
    </source>
</evidence>
<dbReference type="SMART" id="SM00342">
    <property type="entry name" value="HTH_ARAC"/>
    <property type="match status" value="1"/>
</dbReference>
<evidence type="ECO:0000256" key="2">
    <source>
        <dbReference type="ARBA" id="ARBA00023125"/>
    </source>
</evidence>
<gene>
    <name evidence="5" type="ORF">O9H85_00585</name>
</gene>
<dbReference type="PANTHER" id="PTHR43280">
    <property type="entry name" value="ARAC-FAMILY TRANSCRIPTIONAL REGULATOR"/>
    <property type="match status" value="1"/>
</dbReference>
<dbReference type="InterPro" id="IPR003313">
    <property type="entry name" value="AraC-bd"/>
</dbReference>
<dbReference type="Pfam" id="PF02311">
    <property type="entry name" value="AraC_binding"/>
    <property type="match status" value="1"/>
</dbReference>
<evidence type="ECO:0000259" key="4">
    <source>
        <dbReference type="PROSITE" id="PS01124"/>
    </source>
</evidence>
<evidence type="ECO:0000313" key="6">
    <source>
        <dbReference type="Proteomes" id="UP001527882"/>
    </source>
</evidence>
<dbReference type="Pfam" id="PF12833">
    <property type="entry name" value="HTH_18"/>
    <property type="match status" value="1"/>
</dbReference>